<accession>A0A231MX83</accession>
<keyword evidence="3" id="KW-0732">Signal</keyword>
<keyword evidence="6" id="KW-1185">Reference proteome</keyword>
<gene>
    <name evidence="5" type="ORF">AN401_15845</name>
</gene>
<dbReference type="SMART" id="SM00062">
    <property type="entry name" value="PBPb"/>
    <property type="match status" value="1"/>
</dbReference>
<dbReference type="KEGG" id="zdf:AN401_15845"/>
<dbReference type="RefSeq" id="WP_094040205.1">
    <property type="nucleotide sequence ID" value="NZ_CP012621.1"/>
</dbReference>
<dbReference type="InterPro" id="IPR001638">
    <property type="entry name" value="Solute-binding_3/MltF_N"/>
</dbReference>
<comment type="similarity">
    <text evidence="2 4">Belongs to the bacterial solute-binding protein 3 family.</text>
</comment>
<dbReference type="AlphaFoldDB" id="A0A231MX83"/>
<dbReference type="GO" id="GO:0030313">
    <property type="term" value="C:cell envelope"/>
    <property type="evidence" value="ECO:0007669"/>
    <property type="project" value="UniProtKB-SubCell"/>
</dbReference>
<evidence type="ECO:0000256" key="2">
    <source>
        <dbReference type="ARBA" id="ARBA00010333"/>
    </source>
</evidence>
<reference evidence="6" key="1">
    <citation type="submission" date="2015-09" db="EMBL/GenBank/DDBJ databases">
        <authorList>
            <person name="Shao Z."/>
            <person name="Wang L."/>
        </authorList>
    </citation>
    <scope>NUCLEOTIDE SEQUENCE [LARGE SCALE GENOMIC DNA]</scope>
    <source>
        <strain evidence="6">F13-1</strain>
    </source>
</reference>
<dbReference type="SUPFAM" id="SSF53850">
    <property type="entry name" value="Periplasmic binding protein-like II"/>
    <property type="match status" value="1"/>
</dbReference>
<sequence length="246" mass="27107">MKKSLLSLALLASLGATAAQAEEVKFVTNAAYPPFEFVDENNEMQGFDIDLAKALCAVAELECSFHNQAFDSLIPSLKFRRYHAAIAAMDVTPERAQEVDFSDIYYENSAVFVAPQGKFDSLDELLSQTVGVQNGTSHQKYIQDKLEGEGLKSRPYQSVQDALLDMTNGRLEAVFADTAVVGEWLGKTEGYEVVGDLITDENYFGTGFGIAVTKGNQELLDKLNQGLAELKANGTYESLYQKYFPH</sequence>
<dbReference type="InterPro" id="IPR001320">
    <property type="entry name" value="Iontro_rcpt_C"/>
</dbReference>
<dbReference type="Pfam" id="PF00497">
    <property type="entry name" value="SBP_bac_3"/>
    <property type="match status" value="1"/>
</dbReference>
<dbReference type="SMART" id="SM00079">
    <property type="entry name" value="PBPe"/>
    <property type="match status" value="1"/>
</dbReference>
<evidence type="ECO:0000256" key="1">
    <source>
        <dbReference type="ARBA" id="ARBA00004196"/>
    </source>
</evidence>
<protein>
    <submittedName>
        <fullName evidence="5">Arginine ABC transporter substrate-binding protein</fullName>
    </submittedName>
</protein>
<organism evidence="5 6">
    <name type="scientific">Zobellella denitrificans</name>
    <dbReference type="NCBI Taxonomy" id="347534"/>
    <lineage>
        <taxon>Bacteria</taxon>
        <taxon>Pseudomonadati</taxon>
        <taxon>Pseudomonadota</taxon>
        <taxon>Gammaproteobacteria</taxon>
        <taxon>Aeromonadales</taxon>
        <taxon>Aeromonadaceae</taxon>
        <taxon>Zobellella</taxon>
    </lineage>
</organism>
<evidence type="ECO:0000256" key="4">
    <source>
        <dbReference type="RuleBase" id="RU003744"/>
    </source>
</evidence>
<dbReference type="GO" id="GO:0015276">
    <property type="term" value="F:ligand-gated monoatomic ion channel activity"/>
    <property type="evidence" value="ECO:0007669"/>
    <property type="project" value="InterPro"/>
</dbReference>
<dbReference type="InterPro" id="IPR018313">
    <property type="entry name" value="SBP_3_CS"/>
</dbReference>
<dbReference type="OrthoDB" id="9768183at2"/>
<comment type="subcellular location">
    <subcellularLocation>
        <location evidence="1">Cell envelope</location>
    </subcellularLocation>
</comment>
<dbReference type="GO" id="GO:0016020">
    <property type="term" value="C:membrane"/>
    <property type="evidence" value="ECO:0007669"/>
    <property type="project" value="InterPro"/>
</dbReference>
<dbReference type="PANTHER" id="PTHR35936:SF20">
    <property type="entry name" value="ABC TRANSPORTER ARGININE-BINDING PROTEIN 2-RELATED"/>
    <property type="match status" value="1"/>
</dbReference>
<name>A0A231MX83_9GAMM</name>
<dbReference type="PANTHER" id="PTHR35936">
    <property type="entry name" value="MEMBRANE-BOUND LYTIC MUREIN TRANSGLYCOSYLASE F"/>
    <property type="match status" value="1"/>
</dbReference>
<evidence type="ECO:0000313" key="6">
    <source>
        <dbReference type="Proteomes" id="UP000217763"/>
    </source>
</evidence>
<evidence type="ECO:0000256" key="3">
    <source>
        <dbReference type="ARBA" id="ARBA00022729"/>
    </source>
</evidence>
<dbReference type="EMBL" id="CP012621">
    <property type="protein sequence ID" value="ATG75152.1"/>
    <property type="molecule type" value="Genomic_DNA"/>
</dbReference>
<evidence type="ECO:0000313" key="5">
    <source>
        <dbReference type="EMBL" id="ATG75152.1"/>
    </source>
</evidence>
<dbReference type="PROSITE" id="PS01039">
    <property type="entry name" value="SBP_BACTERIAL_3"/>
    <property type="match status" value="1"/>
</dbReference>
<dbReference type="Gene3D" id="3.40.190.10">
    <property type="entry name" value="Periplasmic binding protein-like II"/>
    <property type="match status" value="2"/>
</dbReference>
<proteinExistence type="inferred from homology"/>
<dbReference type="Proteomes" id="UP000217763">
    <property type="component" value="Chromosome"/>
</dbReference>